<dbReference type="PANTHER" id="PTHR32089">
    <property type="entry name" value="METHYL-ACCEPTING CHEMOTAXIS PROTEIN MCPB"/>
    <property type="match status" value="1"/>
</dbReference>
<dbReference type="AlphaFoldDB" id="A0A858SU58"/>
<dbReference type="PROSITE" id="PS50111">
    <property type="entry name" value="CHEMOTAXIS_TRANSDUC_2"/>
    <property type="match status" value="1"/>
</dbReference>
<protein>
    <submittedName>
        <fullName evidence="4">Chemotaxis protein</fullName>
    </submittedName>
</protein>
<dbReference type="Proteomes" id="UP000503308">
    <property type="component" value="Chromosome"/>
</dbReference>
<dbReference type="EMBL" id="CP048788">
    <property type="protein sequence ID" value="QJF51352.1"/>
    <property type="molecule type" value="Genomic_DNA"/>
</dbReference>
<dbReference type="SMART" id="SM00283">
    <property type="entry name" value="MA"/>
    <property type="match status" value="1"/>
</dbReference>
<evidence type="ECO:0000256" key="1">
    <source>
        <dbReference type="ARBA" id="ARBA00023224"/>
    </source>
</evidence>
<keyword evidence="1 2" id="KW-0807">Transducer</keyword>
<gene>
    <name evidence="4" type="ORF">G3256_09345</name>
</gene>
<dbReference type="RefSeq" id="WP_169640567.1">
    <property type="nucleotide sequence ID" value="NZ_CP048788.1"/>
</dbReference>
<dbReference type="GO" id="GO:0007165">
    <property type="term" value="P:signal transduction"/>
    <property type="evidence" value="ECO:0007669"/>
    <property type="project" value="UniProtKB-KW"/>
</dbReference>
<dbReference type="InterPro" id="IPR004089">
    <property type="entry name" value="MCPsignal_dom"/>
</dbReference>
<evidence type="ECO:0000256" key="2">
    <source>
        <dbReference type="PROSITE-ProRule" id="PRU00284"/>
    </source>
</evidence>
<keyword evidence="5" id="KW-1185">Reference proteome</keyword>
<evidence type="ECO:0000313" key="4">
    <source>
        <dbReference type="EMBL" id="QJF51352.1"/>
    </source>
</evidence>
<accession>A0A858SU58</accession>
<evidence type="ECO:0000259" key="3">
    <source>
        <dbReference type="PROSITE" id="PS50111"/>
    </source>
</evidence>
<name>A0A858SU58_9RHOB</name>
<dbReference type="PANTHER" id="PTHR32089:SF112">
    <property type="entry name" value="LYSOZYME-LIKE PROTEIN-RELATED"/>
    <property type="match status" value="1"/>
</dbReference>
<dbReference type="KEGG" id="rpon:G3256_09345"/>
<dbReference type="Pfam" id="PF00015">
    <property type="entry name" value="MCPsignal"/>
    <property type="match status" value="1"/>
</dbReference>
<sequence>MTVHQTVATPEKNRALAQAAAALGYEIVDIAGFLDLVEEHALAQRKCLKVLTSRAGDMTKANNDVREAVRTMAGSTSETARDVQSSAALVRSSGEKTQAVAEWVTELAQRTNRVTDTLAAARANNQQIATIATQVNTLAINAKIEAARAGDAGKGFAVVADAINSLSGMTREAAREISENIETLTGWIGELGREAADIAGEAASVLEHAGDTDTALSRIETSVDAASLQAQRISEQADRVEAAMTDFTPAVSEIRNAVESTCGGIEQTNRRVLRLIDTSEKIVQFTTFLTDRSVDTPFISKVREVAAGIGAAFERGISEGRITKEQLFDRRYRQTAGTEPEQFTTAATAFFDRVLPALQEPVLAFDPRVVFCASVDVNGYLPTHNRKFSQPPGPDPVWNTAHCRNRRIFNDRVGLKAGRNTETFLLQVYRRDMGGGEFTMMKDLSAPVMVGGRHWGGARLAYTF</sequence>
<organism evidence="4 5">
    <name type="scientific">Roseobacter ponti</name>
    <dbReference type="NCBI Taxonomy" id="1891787"/>
    <lineage>
        <taxon>Bacteria</taxon>
        <taxon>Pseudomonadati</taxon>
        <taxon>Pseudomonadota</taxon>
        <taxon>Alphaproteobacteria</taxon>
        <taxon>Rhodobacterales</taxon>
        <taxon>Roseobacteraceae</taxon>
        <taxon>Roseobacter</taxon>
    </lineage>
</organism>
<feature type="domain" description="Methyl-accepting transducer" evidence="3">
    <location>
        <begin position="19"/>
        <end position="255"/>
    </location>
</feature>
<reference evidence="4 5" key="1">
    <citation type="submission" date="2020-02" db="EMBL/GenBank/DDBJ databases">
        <title>Genome sequence of Roseobacter ponti.</title>
        <authorList>
            <person name="Hollensteiner J."/>
            <person name="Schneider D."/>
            <person name="Poehlein A."/>
            <person name="Daniel R."/>
        </authorList>
    </citation>
    <scope>NUCLEOTIDE SEQUENCE [LARGE SCALE GENOMIC DNA]</scope>
    <source>
        <strain evidence="4 5">DSM 106830</strain>
    </source>
</reference>
<dbReference type="SUPFAM" id="SSF58104">
    <property type="entry name" value="Methyl-accepting chemotaxis protein (MCP) signaling domain"/>
    <property type="match status" value="1"/>
</dbReference>
<dbReference type="GO" id="GO:0016020">
    <property type="term" value="C:membrane"/>
    <property type="evidence" value="ECO:0007669"/>
    <property type="project" value="InterPro"/>
</dbReference>
<evidence type="ECO:0000313" key="5">
    <source>
        <dbReference type="Proteomes" id="UP000503308"/>
    </source>
</evidence>
<proteinExistence type="predicted"/>
<dbReference type="Gene3D" id="1.10.287.950">
    <property type="entry name" value="Methyl-accepting chemotaxis protein"/>
    <property type="match status" value="1"/>
</dbReference>